<keyword evidence="1" id="KW-1133">Transmembrane helix</keyword>
<sequence length="106" mass="11005">MLGFLLVSLALSATLSAAMIRRWHCLAAAAIVVVTLTLMFATPADMGAWLRQVAPAAIGLTLASCAASWAGRKLIAHDSDGAYRFRFAIIALPLLGIGVNILLAGA</sequence>
<feature type="transmembrane region" description="Helical" evidence="1">
    <location>
        <begin position="53"/>
        <end position="71"/>
    </location>
</feature>
<dbReference type="Proteomes" id="UP000237819">
    <property type="component" value="Unassembled WGS sequence"/>
</dbReference>
<comment type="caution">
    <text evidence="2">The sequence shown here is derived from an EMBL/GenBank/DDBJ whole genome shotgun (WGS) entry which is preliminary data.</text>
</comment>
<gene>
    <name evidence="2" type="ORF">C5Y93_25300</name>
</gene>
<evidence type="ECO:0000313" key="2">
    <source>
        <dbReference type="EMBL" id="PQO43035.1"/>
    </source>
</evidence>
<evidence type="ECO:0000256" key="1">
    <source>
        <dbReference type="SAM" id="Phobius"/>
    </source>
</evidence>
<proteinExistence type="predicted"/>
<keyword evidence="1" id="KW-0472">Membrane</keyword>
<keyword evidence="1" id="KW-0812">Transmembrane</keyword>
<feature type="transmembrane region" description="Helical" evidence="1">
    <location>
        <begin position="83"/>
        <end position="103"/>
    </location>
</feature>
<dbReference type="EMBL" id="PUHZ01000024">
    <property type="protein sequence ID" value="PQO43035.1"/>
    <property type="molecule type" value="Genomic_DNA"/>
</dbReference>
<evidence type="ECO:0000313" key="3">
    <source>
        <dbReference type="Proteomes" id="UP000237819"/>
    </source>
</evidence>
<name>A0A2S8GEZ0_9BACT</name>
<feature type="transmembrane region" description="Helical" evidence="1">
    <location>
        <begin position="27"/>
        <end position="46"/>
    </location>
</feature>
<organism evidence="2 3">
    <name type="scientific">Blastopirellula marina</name>
    <dbReference type="NCBI Taxonomy" id="124"/>
    <lineage>
        <taxon>Bacteria</taxon>
        <taxon>Pseudomonadati</taxon>
        <taxon>Planctomycetota</taxon>
        <taxon>Planctomycetia</taxon>
        <taxon>Pirellulales</taxon>
        <taxon>Pirellulaceae</taxon>
        <taxon>Blastopirellula</taxon>
    </lineage>
</organism>
<protein>
    <submittedName>
        <fullName evidence="2">Uncharacterized protein</fullName>
    </submittedName>
</protein>
<accession>A0A2S8GEZ0</accession>
<dbReference type="AlphaFoldDB" id="A0A2S8GEZ0"/>
<reference evidence="2 3" key="1">
    <citation type="submission" date="2018-02" db="EMBL/GenBank/DDBJ databases">
        <title>Comparative genomes isolates from brazilian mangrove.</title>
        <authorList>
            <person name="Araujo J.E."/>
            <person name="Taketani R.G."/>
            <person name="Silva M.C.P."/>
            <person name="Loureco M.V."/>
            <person name="Andreote F.D."/>
        </authorList>
    </citation>
    <scope>NUCLEOTIDE SEQUENCE [LARGE SCALE GENOMIC DNA]</scope>
    <source>
        <strain evidence="2 3">Nap-Phe MGV</strain>
    </source>
</reference>